<reference evidence="2 3" key="1">
    <citation type="journal article" date="2015" name="Nature">
        <title>rRNA introns, odd ribosomes, and small enigmatic genomes across a large radiation of phyla.</title>
        <authorList>
            <person name="Brown C.T."/>
            <person name="Hug L.A."/>
            <person name="Thomas B.C."/>
            <person name="Sharon I."/>
            <person name="Castelle C.J."/>
            <person name="Singh A."/>
            <person name="Wilkins M.J."/>
            <person name="Williams K.H."/>
            <person name="Banfield J.F."/>
        </authorList>
    </citation>
    <scope>NUCLEOTIDE SEQUENCE [LARGE SCALE GENOMIC DNA]</scope>
</reference>
<evidence type="ECO:0000313" key="3">
    <source>
        <dbReference type="Proteomes" id="UP000034913"/>
    </source>
</evidence>
<feature type="domain" description="PD-(D/E)XK endonuclease-like" evidence="1">
    <location>
        <begin position="100"/>
        <end position="243"/>
    </location>
</feature>
<dbReference type="Gene3D" id="3.90.320.10">
    <property type="match status" value="1"/>
</dbReference>
<evidence type="ECO:0000313" key="2">
    <source>
        <dbReference type="EMBL" id="KKW26926.1"/>
    </source>
</evidence>
<dbReference type="EMBL" id="LCRB01000002">
    <property type="protein sequence ID" value="KKW26926.1"/>
    <property type="molecule type" value="Genomic_DNA"/>
</dbReference>
<protein>
    <recommendedName>
        <fullName evidence="1">PD-(D/E)XK endonuclease-like domain-containing protein</fullName>
    </recommendedName>
</protein>
<name>A0A0G1X7F3_UNCK3</name>
<organism evidence="2 3">
    <name type="scientific">candidate division Kazan bacterium GW2011_GWB1_52_7</name>
    <dbReference type="NCBI Taxonomy" id="1620414"/>
    <lineage>
        <taxon>Bacteria</taxon>
        <taxon>Bacteria division Kazan-3B-28</taxon>
    </lineage>
</organism>
<dbReference type="InterPro" id="IPR011604">
    <property type="entry name" value="PDDEXK-like_dom_sf"/>
</dbReference>
<sequence>MSDYYTGRRTRGLFDPSVPAPHKLSRSKIENFIKCPRCFYLDVRLGVAQPPGYPFSLNAAVDHLLKKEFDVHRAAGTPHPLMQTYGLDAVPYQHTDLDIWRNARSGIQHLDPATNFHIYGGIDDVWVTPTGELIIVDYKATSKDKEVTLDAEWQDGYKRQVEIYQWLFRKNGFTVADTAYFVYCNGKRDAKAFDGKLEFEIKLIPYIGKTDWIDPVLVKMRECLLSDNFPDPAPDCDFCTYRAALRQVAGNRIVNHES</sequence>
<accession>A0A0G1X7F3</accession>
<evidence type="ECO:0000259" key="1">
    <source>
        <dbReference type="Pfam" id="PF12705"/>
    </source>
</evidence>
<dbReference type="Proteomes" id="UP000034913">
    <property type="component" value="Unassembled WGS sequence"/>
</dbReference>
<comment type="caution">
    <text evidence="2">The sequence shown here is derived from an EMBL/GenBank/DDBJ whole genome shotgun (WGS) entry which is preliminary data.</text>
</comment>
<dbReference type="AlphaFoldDB" id="A0A0G1X7F3"/>
<gene>
    <name evidence="2" type="ORF">VF00_C0002G0251</name>
</gene>
<dbReference type="InterPro" id="IPR038726">
    <property type="entry name" value="PDDEXK_AddAB-type"/>
</dbReference>
<proteinExistence type="predicted"/>
<dbReference type="Pfam" id="PF12705">
    <property type="entry name" value="PDDEXK_1"/>
    <property type="match status" value="1"/>
</dbReference>